<evidence type="ECO:0000313" key="2">
    <source>
        <dbReference type="Proteomes" id="UP000017404"/>
    </source>
</evidence>
<accession>V2US04</accession>
<dbReference type="STRING" id="202955.GCA_000759995_03471"/>
<reference evidence="1 2" key="1">
    <citation type="submission" date="2013-10" db="EMBL/GenBank/DDBJ databases">
        <title>The Genome Sequence of Acinetobacter tjernbergiae CIP107465.</title>
        <authorList>
            <consortium name="The Broad Institute Genomics Platform"/>
            <consortium name="The Broad Institute Genome Sequencing Center for Infectious Disease"/>
            <person name="Cerqueira G."/>
            <person name="Feldgarden M."/>
            <person name="Courvalin P."/>
            <person name="Grillot-Courvalin C."/>
            <person name="Clermont D."/>
            <person name="Rocha E."/>
            <person name="Yoon E.-J."/>
            <person name="Nemec A."/>
            <person name="Young S.K."/>
            <person name="Zeng Q."/>
            <person name="Gargeya S."/>
            <person name="Fitzgerald M."/>
            <person name="Abouelleil A."/>
            <person name="Alvarado L."/>
            <person name="Berlin A.M."/>
            <person name="Chapman S.B."/>
            <person name="Gainer-Dewar J."/>
            <person name="Goldberg J."/>
            <person name="Gnerre S."/>
            <person name="Griggs A."/>
            <person name="Gujja S."/>
            <person name="Hansen M."/>
            <person name="Howarth C."/>
            <person name="Imamovic A."/>
            <person name="Ireland A."/>
            <person name="Larimer J."/>
            <person name="McCowan C."/>
            <person name="Murphy C."/>
            <person name="Pearson M."/>
            <person name="Poon T.W."/>
            <person name="Priest M."/>
            <person name="Roberts A."/>
            <person name="Saif S."/>
            <person name="Shea T."/>
            <person name="Sykes S."/>
            <person name="Wortman J."/>
            <person name="Nusbaum C."/>
            <person name="Birren B."/>
        </authorList>
    </citation>
    <scope>NUCLEOTIDE SEQUENCE [LARGE SCALE GENOMIC DNA]</scope>
    <source>
        <strain evidence="1 2">CIP 107465</strain>
    </source>
</reference>
<dbReference type="AlphaFoldDB" id="V2US04"/>
<proteinExistence type="predicted"/>
<dbReference type="PATRIC" id="fig|1120928.5.peg.43"/>
<comment type="caution">
    <text evidence="1">The sequence shown here is derived from an EMBL/GenBank/DDBJ whole genome shotgun (WGS) entry which is preliminary data.</text>
</comment>
<keyword evidence="2" id="KW-1185">Reference proteome</keyword>
<protein>
    <submittedName>
        <fullName evidence="1">Uncharacterized protein</fullName>
    </submittedName>
</protein>
<evidence type="ECO:0000313" key="1">
    <source>
        <dbReference type="EMBL" id="ESK57508.1"/>
    </source>
</evidence>
<gene>
    <name evidence="1" type="ORF">F990_00044</name>
</gene>
<organism evidence="1 2">
    <name type="scientific">Acinetobacter tjernbergiae DSM 14971 = CIP 107465</name>
    <dbReference type="NCBI Taxonomy" id="1120928"/>
    <lineage>
        <taxon>Bacteria</taxon>
        <taxon>Pseudomonadati</taxon>
        <taxon>Pseudomonadota</taxon>
        <taxon>Gammaproteobacteria</taxon>
        <taxon>Moraxellales</taxon>
        <taxon>Moraxellaceae</taxon>
        <taxon>Acinetobacter</taxon>
    </lineage>
</organism>
<dbReference type="EMBL" id="AYEV01000001">
    <property type="protein sequence ID" value="ESK57508.1"/>
    <property type="molecule type" value="Genomic_DNA"/>
</dbReference>
<dbReference type="Proteomes" id="UP000017404">
    <property type="component" value="Unassembled WGS sequence"/>
</dbReference>
<sequence>MLLSVSINLLLNSYTGCVICHLKHDDEFFGFNLGKKRNSLPTVITLLMTL</sequence>
<name>V2US04_9GAMM</name>